<comment type="caution">
    <text evidence="2">The sequence shown here is derived from an EMBL/GenBank/DDBJ whole genome shotgun (WGS) entry which is preliminary data.</text>
</comment>
<evidence type="ECO:0000256" key="1">
    <source>
        <dbReference type="SAM" id="SignalP"/>
    </source>
</evidence>
<dbReference type="EMBL" id="SORI01000008">
    <property type="protein sequence ID" value="TDY60546.1"/>
    <property type="molecule type" value="Genomic_DNA"/>
</dbReference>
<organism evidence="2 3">
    <name type="scientific">Aminivibrio pyruvatiphilus</name>
    <dbReference type="NCBI Taxonomy" id="1005740"/>
    <lineage>
        <taxon>Bacteria</taxon>
        <taxon>Thermotogati</taxon>
        <taxon>Synergistota</taxon>
        <taxon>Synergistia</taxon>
        <taxon>Synergistales</taxon>
        <taxon>Aminobacteriaceae</taxon>
        <taxon>Aminivibrio</taxon>
    </lineage>
</organism>
<dbReference type="AlphaFoldDB" id="A0A4R8MA57"/>
<evidence type="ECO:0000313" key="2">
    <source>
        <dbReference type="EMBL" id="TDY60546.1"/>
    </source>
</evidence>
<keyword evidence="1" id="KW-0732">Signal</keyword>
<evidence type="ECO:0000313" key="3">
    <source>
        <dbReference type="Proteomes" id="UP000295066"/>
    </source>
</evidence>
<keyword evidence="3" id="KW-1185">Reference proteome</keyword>
<feature type="chain" id="PRO_5020191000" description="FlgO domain-containing protein" evidence="1">
    <location>
        <begin position="26"/>
        <end position="227"/>
    </location>
</feature>
<dbReference type="RefSeq" id="WP_133957570.1">
    <property type="nucleotide sequence ID" value="NZ_SORI01000008.1"/>
</dbReference>
<gene>
    <name evidence="2" type="ORF">C8D99_10895</name>
</gene>
<evidence type="ECO:0008006" key="4">
    <source>
        <dbReference type="Google" id="ProtNLM"/>
    </source>
</evidence>
<sequence length="227" mass="24989">MCRRCFLFSVPVLLAVFLAGPAAGSAVEEALFARYFSERIQAESVLPVISATEEELRRGAVPALTVCLERADIGGVVYDRLLLVLPDVLFTRSGDGIRILSYRESRLSGSILKKDFLARLQQKMPHYAVSELELKDGKVMVFGAYRRKGTFRMNALIRLTGQYVIDGAGTALIRFDDSTNDNPFISASDVGRAVAKAAPVLSFSDFFASPKVTEVRVGHDMVWFSAK</sequence>
<protein>
    <recommendedName>
        <fullName evidence="4">FlgO domain-containing protein</fullName>
    </recommendedName>
</protein>
<accession>A0A4R8MA57</accession>
<feature type="signal peptide" evidence="1">
    <location>
        <begin position="1"/>
        <end position="25"/>
    </location>
</feature>
<proteinExistence type="predicted"/>
<dbReference type="Proteomes" id="UP000295066">
    <property type="component" value="Unassembled WGS sequence"/>
</dbReference>
<reference evidence="2 3" key="1">
    <citation type="submission" date="2019-03" db="EMBL/GenBank/DDBJ databases">
        <title>Genomic Encyclopedia of Type Strains, Phase IV (KMG-IV): sequencing the most valuable type-strain genomes for metagenomic binning, comparative biology and taxonomic classification.</title>
        <authorList>
            <person name="Goeker M."/>
        </authorList>
    </citation>
    <scope>NUCLEOTIDE SEQUENCE [LARGE SCALE GENOMIC DNA]</scope>
    <source>
        <strain evidence="2 3">DSM 25964</strain>
    </source>
</reference>
<name>A0A4R8MA57_9BACT</name>